<evidence type="ECO:0000256" key="1">
    <source>
        <dbReference type="SAM" id="MobiDB-lite"/>
    </source>
</evidence>
<feature type="compositionally biased region" description="Polar residues" evidence="1">
    <location>
        <begin position="131"/>
        <end position="143"/>
    </location>
</feature>
<gene>
    <name evidence="2" type="primary">ORF3042</name>
</gene>
<dbReference type="AlphaFoldDB" id="A0A0B6XW28"/>
<feature type="compositionally biased region" description="Basic and acidic residues" evidence="1">
    <location>
        <begin position="102"/>
        <end position="114"/>
    </location>
</feature>
<feature type="non-terminal residue" evidence="2">
    <location>
        <position position="1"/>
    </location>
</feature>
<feature type="region of interest" description="Disordered" evidence="1">
    <location>
        <begin position="43"/>
        <end position="78"/>
    </location>
</feature>
<protein>
    <submittedName>
        <fullName evidence="2">Uncharacterized protein</fullName>
    </submittedName>
</protein>
<reference evidence="2" key="1">
    <citation type="submission" date="2014-12" db="EMBL/GenBank/DDBJ databases">
        <title>Insight into the proteome of Arion vulgaris.</title>
        <authorList>
            <person name="Aradska J."/>
            <person name="Bulat T."/>
            <person name="Smidak R."/>
            <person name="Sarate P."/>
            <person name="Gangsoo J."/>
            <person name="Sialana F."/>
            <person name="Bilban M."/>
            <person name="Lubec G."/>
        </authorList>
    </citation>
    <scope>NUCLEOTIDE SEQUENCE</scope>
    <source>
        <tissue evidence="2">Skin</tissue>
    </source>
</reference>
<organism evidence="2">
    <name type="scientific">Arion vulgaris</name>
    <dbReference type="NCBI Taxonomy" id="1028688"/>
    <lineage>
        <taxon>Eukaryota</taxon>
        <taxon>Metazoa</taxon>
        <taxon>Spiralia</taxon>
        <taxon>Lophotrochozoa</taxon>
        <taxon>Mollusca</taxon>
        <taxon>Gastropoda</taxon>
        <taxon>Heterobranchia</taxon>
        <taxon>Euthyneura</taxon>
        <taxon>Panpulmonata</taxon>
        <taxon>Eupulmonata</taxon>
        <taxon>Stylommatophora</taxon>
        <taxon>Helicina</taxon>
        <taxon>Arionoidea</taxon>
        <taxon>Arionidae</taxon>
        <taxon>Arion</taxon>
    </lineage>
</organism>
<proteinExistence type="predicted"/>
<name>A0A0B6XW28_9EUPU</name>
<feature type="non-terminal residue" evidence="2">
    <location>
        <position position="196"/>
    </location>
</feature>
<accession>A0A0B6XW28</accession>
<sequence>FVTQNAEQAEELISIIGEAFRSADNEAKKPPTFHELIEKQVQQQQAKFRESEKEAQNALQQKLKEIATPTPFSEKAQFRMEQRRISEDVSMLVGQDSQWAKQHIDQHTVKESSMSDKSSINLPGNRRSEIPTRQSTPQSSPLKRNSVPPQAALMSNPVPSSPSLNPLSVLAIRESIESKNSNSKFKGSPVTALKNE</sequence>
<feature type="region of interest" description="Disordered" evidence="1">
    <location>
        <begin position="102"/>
        <end position="196"/>
    </location>
</feature>
<evidence type="ECO:0000313" key="2">
    <source>
        <dbReference type="EMBL" id="CEK48078.1"/>
    </source>
</evidence>
<feature type="compositionally biased region" description="Low complexity" evidence="1">
    <location>
        <begin position="155"/>
        <end position="170"/>
    </location>
</feature>
<dbReference type="EMBL" id="HACG01001213">
    <property type="protein sequence ID" value="CEK48078.1"/>
    <property type="molecule type" value="Transcribed_RNA"/>
</dbReference>